<sequence>MRNITNSITRPAGLLALSTLLMAGIAPAHAEITEDYTFRLANVLSPSDVTAFGIDKFAELAEEKSDGKITIEVFHGGQLGSGVETFEAVKNGHIDFAADSFANLASITPAFEVFHFPFLFESRDQLLNAMGSDAVQAEVNAELEPVNLEWFATFEIGGPREVGTSKKKIETADDLAGMKFRASRSPLEIASHESWGAAGVTVDWPETPEAVRLGMVDGLTVPYASFYSAKFHEGNLINYILDLNFQNYASVLVVNREKYEALPDEVRDVLEEAAAEAQTWHVDFVSDYITKNIEAMKAEGVEIYALPGDEYAKVRDMTVESVWPQFVGKEGMSQEKIDLIKQEAGPVGDGGWGYTR</sequence>
<evidence type="ECO:0000313" key="6">
    <source>
        <dbReference type="Proteomes" id="UP000307874"/>
    </source>
</evidence>
<evidence type="ECO:0000256" key="3">
    <source>
        <dbReference type="ARBA" id="ARBA00022729"/>
    </source>
</evidence>
<accession>A0A5C4JLW8</accession>
<dbReference type="Gene3D" id="3.40.190.170">
    <property type="entry name" value="Bacterial extracellular solute-binding protein, family 7"/>
    <property type="match status" value="1"/>
</dbReference>
<keyword evidence="2" id="KW-0813">Transport</keyword>
<dbReference type="EMBL" id="VCLB01000011">
    <property type="protein sequence ID" value="TNB46307.1"/>
    <property type="molecule type" value="Genomic_DNA"/>
</dbReference>
<comment type="similarity">
    <text evidence="1">Belongs to the bacterial solute-binding protein 7 family.</text>
</comment>
<feature type="signal peptide" evidence="4">
    <location>
        <begin position="1"/>
        <end position="30"/>
    </location>
</feature>
<dbReference type="RefSeq" id="WP_138750123.1">
    <property type="nucleotide sequence ID" value="NZ_VCLB01000011.1"/>
</dbReference>
<dbReference type="PANTHER" id="PTHR33376:SF7">
    <property type="entry name" value="C4-DICARBOXYLATE-BINDING PROTEIN DCTB"/>
    <property type="match status" value="1"/>
</dbReference>
<keyword evidence="6" id="KW-1185">Reference proteome</keyword>
<evidence type="ECO:0000313" key="5">
    <source>
        <dbReference type="EMBL" id="TNB46307.1"/>
    </source>
</evidence>
<dbReference type="InterPro" id="IPR018389">
    <property type="entry name" value="DctP_fam"/>
</dbReference>
<dbReference type="CDD" id="cd13603">
    <property type="entry name" value="PBP2_TRAP_Siap_TeaA_like"/>
    <property type="match status" value="1"/>
</dbReference>
<dbReference type="OrthoDB" id="7822595at2"/>
<keyword evidence="3 4" id="KW-0732">Signal</keyword>
<comment type="caution">
    <text evidence="5">The sequence shown here is derived from an EMBL/GenBank/DDBJ whole genome shotgun (WGS) entry which is preliminary data.</text>
</comment>
<dbReference type="NCBIfam" id="NF037995">
    <property type="entry name" value="TRAP_S1"/>
    <property type="match status" value="1"/>
</dbReference>
<feature type="chain" id="PRO_5022748853" evidence="4">
    <location>
        <begin position="31"/>
        <end position="356"/>
    </location>
</feature>
<dbReference type="GO" id="GO:0055085">
    <property type="term" value="P:transmembrane transport"/>
    <property type="evidence" value="ECO:0007669"/>
    <property type="project" value="InterPro"/>
</dbReference>
<dbReference type="AlphaFoldDB" id="A0A5C4JLW8"/>
<evidence type="ECO:0000256" key="4">
    <source>
        <dbReference type="SAM" id="SignalP"/>
    </source>
</evidence>
<dbReference type="InterPro" id="IPR038404">
    <property type="entry name" value="TRAP_DctP_sf"/>
</dbReference>
<organism evidence="5 6">
    <name type="scientific">Martelella lutilitoris</name>
    <dbReference type="NCBI Taxonomy" id="2583532"/>
    <lineage>
        <taxon>Bacteria</taxon>
        <taxon>Pseudomonadati</taxon>
        <taxon>Pseudomonadota</taxon>
        <taxon>Alphaproteobacteria</taxon>
        <taxon>Hyphomicrobiales</taxon>
        <taxon>Aurantimonadaceae</taxon>
        <taxon>Martelella</taxon>
    </lineage>
</organism>
<name>A0A5C4JLW8_9HYPH</name>
<reference evidence="5 6" key="1">
    <citation type="submission" date="2019-06" db="EMBL/GenBank/DDBJ databases">
        <title>Martelella lutilitoris sp. nov., isolated from a tidal mudflat.</title>
        <authorList>
            <person name="Kim Y.-J."/>
        </authorList>
    </citation>
    <scope>NUCLEOTIDE SEQUENCE [LARGE SCALE GENOMIC DNA]</scope>
    <source>
        <strain evidence="5 6">GH2-6</strain>
    </source>
</reference>
<proteinExistence type="inferred from homology"/>
<evidence type="ECO:0000256" key="1">
    <source>
        <dbReference type="ARBA" id="ARBA00009023"/>
    </source>
</evidence>
<dbReference type="PANTHER" id="PTHR33376">
    <property type="match status" value="1"/>
</dbReference>
<dbReference type="Pfam" id="PF03480">
    <property type="entry name" value="DctP"/>
    <property type="match status" value="1"/>
</dbReference>
<evidence type="ECO:0000256" key="2">
    <source>
        <dbReference type="ARBA" id="ARBA00022448"/>
    </source>
</evidence>
<gene>
    <name evidence="5" type="ORF">FF124_19370</name>
</gene>
<protein>
    <submittedName>
        <fullName evidence="5">TRAP transporter substrate-binding protein</fullName>
    </submittedName>
</protein>
<dbReference type="Proteomes" id="UP000307874">
    <property type="component" value="Unassembled WGS sequence"/>
</dbReference>